<dbReference type="OrthoDB" id="3197277at2"/>
<name>A0A1C2G0U9_9GAMM</name>
<evidence type="ECO:0000313" key="3">
    <source>
        <dbReference type="Proteomes" id="UP000253250"/>
    </source>
</evidence>
<reference evidence="2 3" key="1">
    <citation type="submission" date="2018-02" db="EMBL/GenBank/DDBJ databases">
        <title>Insights into the biology of acidophilic members of the Acidiferrobacteraceae family derived from comparative genomic analyses.</title>
        <authorList>
            <person name="Issotta F."/>
            <person name="Thyssen C."/>
            <person name="Mena C."/>
            <person name="Moya A."/>
            <person name="Bellenberg S."/>
            <person name="Sproer C."/>
            <person name="Covarrubias P.C."/>
            <person name="Sand W."/>
            <person name="Quatrini R."/>
            <person name="Vera M."/>
        </authorList>
    </citation>
    <scope>NUCLEOTIDE SEQUENCE [LARGE SCALE GENOMIC DNA]</scope>
    <source>
        <strain evidence="3">m-1</strain>
    </source>
</reference>
<organism evidence="2 3">
    <name type="scientific">Acidiferrobacter thiooxydans</name>
    <dbReference type="NCBI Taxonomy" id="163359"/>
    <lineage>
        <taxon>Bacteria</taxon>
        <taxon>Pseudomonadati</taxon>
        <taxon>Pseudomonadota</taxon>
        <taxon>Gammaproteobacteria</taxon>
        <taxon>Acidiferrobacterales</taxon>
        <taxon>Acidiferrobacteraceae</taxon>
        <taxon>Acidiferrobacter</taxon>
    </lineage>
</organism>
<dbReference type="Gene3D" id="3.10.20.10">
    <property type="match status" value="1"/>
</dbReference>
<dbReference type="GO" id="GO:0005737">
    <property type="term" value="C:cytoplasm"/>
    <property type="evidence" value="ECO:0007669"/>
    <property type="project" value="UniProtKB-SubCell"/>
</dbReference>
<accession>A0A1C2G0U9</accession>
<proteinExistence type="inferred from homology"/>
<comment type="similarity">
    <text evidence="1">Belongs to the FdhD family.</text>
</comment>
<dbReference type="PANTHER" id="PTHR30592">
    <property type="entry name" value="FORMATE DEHYDROGENASE"/>
    <property type="match status" value="1"/>
</dbReference>
<dbReference type="RefSeq" id="WP_065970926.1">
    <property type="nucleotide sequence ID" value="NZ_CP080624.1"/>
</dbReference>
<keyword evidence="1" id="KW-0963">Cytoplasm</keyword>
<comment type="subcellular location">
    <subcellularLocation>
        <location evidence="1">Cytoplasm</location>
    </subcellularLocation>
</comment>
<keyword evidence="3" id="KW-1185">Reference proteome</keyword>
<dbReference type="HAMAP" id="MF_00187">
    <property type="entry name" value="FdhD"/>
    <property type="match status" value="1"/>
</dbReference>
<evidence type="ECO:0000256" key="1">
    <source>
        <dbReference type="HAMAP-Rule" id="MF_00187"/>
    </source>
</evidence>
<dbReference type="PANTHER" id="PTHR30592:SF1">
    <property type="entry name" value="SULFUR CARRIER PROTEIN FDHD"/>
    <property type="match status" value="1"/>
</dbReference>
<dbReference type="STRING" id="163359.A9R16_13350"/>
<dbReference type="AlphaFoldDB" id="A0A1C2G0U9"/>
<dbReference type="Proteomes" id="UP000253250">
    <property type="component" value="Unassembled WGS sequence"/>
</dbReference>
<keyword evidence="1" id="KW-0501">Molybdenum cofactor biosynthesis</keyword>
<dbReference type="InterPro" id="IPR003786">
    <property type="entry name" value="FdhD"/>
</dbReference>
<dbReference type="GO" id="GO:0016783">
    <property type="term" value="F:sulfurtransferase activity"/>
    <property type="evidence" value="ECO:0007669"/>
    <property type="project" value="InterPro"/>
</dbReference>
<sequence length="272" mass="29140">MYLEVDKEAIGWRPAVLVRSGLSAHERQEAILEEAALSLVINGASYAVMMVTPIDRDDFVRGFLWSEGILRDITEVIAWEWVTTAAGHWTAYLQLAPPAAQRAAGKRRELVGASACGLCGIPRFDGLVPFPSVPVAAPLRPDWVHEQMTHMVRQQTLNHRTGTAHAAILAGTAGTVVREDIGRHNAVDKVIGAALARGWRPGDAVLLGVSSRLSFEIALKAAGFAVPAVAAISGVSSLAIHTAESHGLMLAGYARDGRMTIYAHSEHLAHNP</sequence>
<comment type="function">
    <text evidence="1">Required for formate dehydrogenase (FDH) activity. Acts as a sulfur carrier protein that transfers sulfur from IscS to the molybdenum cofactor prior to its insertion into FDH.</text>
</comment>
<keyword evidence="2" id="KW-0808">Transferase</keyword>
<dbReference type="GO" id="GO:0097163">
    <property type="term" value="F:sulfur carrier activity"/>
    <property type="evidence" value="ECO:0007669"/>
    <property type="project" value="UniProtKB-UniRule"/>
</dbReference>
<dbReference type="Pfam" id="PF02634">
    <property type="entry name" value="FdhD-NarQ"/>
    <property type="match status" value="1"/>
</dbReference>
<feature type="active site" description="Cysteine persulfide intermediate" evidence="1">
    <location>
        <position position="116"/>
    </location>
</feature>
<protein>
    <recommendedName>
        <fullName evidence="1">Sulfur carrier protein FdhD</fullName>
    </recommendedName>
</protein>
<evidence type="ECO:0000313" key="2">
    <source>
        <dbReference type="EMBL" id="RCN55857.1"/>
    </source>
</evidence>
<dbReference type="Gene3D" id="3.40.140.10">
    <property type="entry name" value="Cytidine Deaminase, domain 2"/>
    <property type="match status" value="1"/>
</dbReference>
<comment type="caution">
    <text evidence="2">The sequence shown here is derived from an EMBL/GenBank/DDBJ whole genome shotgun (WGS) entry which is preliminary data.</text>
</comment>
<dbReference type="SUPFAM" id="SSF53927">
    <property type="entry name" value="Cytidine deaminase-like"/>
    <property type="match status" value="1"/>
</dbReference>
<gene>
    <name evidence="1" type="primary">fdhD</name>
    <name evidence="2" type="ORF">C4900_08050</name>
</gene>
<comment type="caution">
    <text evidence="1">Lacks conserved residue(s) required for the propagation of feature annotation.</text>
</comment>
<dbReference type="NCBIfam" id="TIGR00129">
    <property type="entry name" value="fdhD_narQ"/>
    <property type="match status" value="1"/>
</dbReference>
<dbReference type="EMBL" id="PSYR01000002">
    <property type="protein sequence ID" value="RCN55857.1"/>
    <property type="molecule type" value="Genomic_DNA"/>
</dbReference>
<dbReference type="InterPro" id="IPR016193">
    <property type="entry name" value="Cytidine_deaminase-like"/>
</dbReference>
<dbReference type="PIRSF" id="PIRSF015626">
    <property type="entry name" value="FdhD"/>
    <property type="match status" value="1"/>
</dbReference>
<dbReference type="GO" id="GO:0006777">
    <property type="term" value="P:Mo-molybdopterin cofactor biosynthetic process"/>
    <property type="evidence" value="ECO:0007669"/>
    <property type="project" value="UniProtKB-UniRule"/>
</dbReference>